<proteinExistence type="predicted"/>
<evidence type="ECO:0000313" key="2">
    <source>
        <dbReference type="Proteomes" id="UP001279734"/>
    </source>
</evidence>
<gene>
    <name evidence="1" type="ORF">Nepgr_031508</name>
</gene>
<organism evidence="1 2">
    <name type="scientific">Nepenthes gracilis</name>
    <name type="common">Slender pitcher plant</name>
    <dbReference type="NCBI Taxonomy" id="150966"/>
    <lineage>
        <taxon>Eukaryota</taxon>
        <taxon>Viridiplantae</taxon>
        <taxon>Streptophyta</taxon>
        <taxon>Embryophyta</taxon>
        <taxon>Tracheophyta</taxon>
        <taxon>Spermatophyta</taxon>
        <taxon>Magnoliopsida</taxon>
        <taxon>eudicotyledons</taxon>
        <taxon>Gunneridae</taxon>
        <taxon>Pentapetalae</taxon>
        <taxon>Caryophyllales</taxon>
        <taxon>Nepenthaceae</taxon>
        <taxon>Nepenthes</taxon>
    </lineage>
</organism>
<reference evidence="1" key="1">
    <citation type="submission" date="2023-05" db="EMBL/GenBank/DDBJ databases">
        <title>Nepenthes gracilis genome sequencing.</title>
        <authorList>
            <person name="Fukushima K."/>
        </authorList>
    </citation>
    <scope>NUCLEOTIDE SEQUENCE</scope>
    <source>
        <strain evidence="1">SING2019-196</strain>
    </source>
</reference>
<protein>
    <submittedName>
        <fullName evidence="1">Uncharacterized protein</fullName>
    </submittedName>
</protein>
<name>A0AAD3THJ0_NEPGR</name>
<accession>A0AAD3THJ0</accession>
<dbReference type="Proteomes" id="UP001279734">
    <property type="component" value="Unassembled WGS sequence"/>
</dbReference>
<comment type="caution">
    <text evidence="1">The sequence shown here is derived from an EMBL/GenBank/DDBJ whole genome shotgun (WGS) entry which is preliminary data.</text>
</comment>
<keyword evidence="2" id="KW-1185">Reference proteome</keyword>
<dbReference type="AlphaFoldDB" id="A0AAD3THJ0"/>
<dbReference type="EMBL" id="BSYO01000036">
    <property type="protein sequence ID" value="GMH29665.1"/>
    <property type="molecule type" value="Genomic_DNA"/>
</dbReference>
<sequence length="133" mass="14938">MHPAIASGLTVTWVDKANPMRPRSMKDLSGLSDGKLHEYERAEINQTPHGNKENCDRAISSAFSGEILRLMRGQLPTKKNQPEKQETFEVDEVIQKTPSSWRPELSVSFSKQSTNSPPPYITIASHLCLQFKS</sequence>
<evidence type="ECO:0000313" key="1">
    <source>
        <dbReference type="EMBL" id="GMH29665.1"/>
    </source>
</evidence>